<accession>A0A317ZF27</accession>
<keyword evidence="2" id="KW-1185">Reference proteome</keyword>
<evidence type="ECO:0000313" key="1">
    <source>
        <dbReference type="EMBL" id="PXA03900.1"/>
    </source>
</evidence>
<dbReference type="InParanoid" id="A0A317ZF27"/>
<dbReference type="AlphaFoldDB" id="A0A317ZF27"/>
<protein>
    <submittedName>
        <fullName evidence="1">Uncharacterized protein</fullName>
    </submittedName>
</protein>
<comment type="caution">
    <text evidence="1">The sequence shown here is derived from an EMBL/GenBank/DDBJ whole genome shotgun (WGS) entry which is preliminary data.</text>
</comment>
<name>A0A317ZF27_9BACT</name>
<gene>
    <name evidence="1" type="ORF">DDZ13_09680</name>
</gene>
<dbReference type="RefSeq" id="WP_110131256.1">
    <property type="nucleotide sequence ID" value="NZ_QHJQ01000006.1"/>
</dbReference>
<reference evidence="1 2" key="1">
    <citation type="submission" date="2018-05" db="EMBL/GenBank/DDBJ databases">
        <title>Coraliomargarita sinensis sp. nov., isolated from a marine solar saltern.</title>
        <authorList>
            <person name="Zhou L.Y."/>
        </authorList>
    </citation>
    <scope>NUCLEOTIDE SEQUENCE [LARGE SCALE GENOMIC DNA]</scope>
    <source>
        <strain evidence="1 2">WN38</strain>
    </source>
</reference>
<dbReference type="OrthoDB" id="9973531at2"/>
<sequence>MKSELHIAKALWRDLYASAAIADAQRFLKLIQSTSDPEVKWPLWIAFITSYARPFTNNADMGMISNKAIPKELRDLHKSLTQARDLLYGHTDPLETLDDGLEANQLFVEKRGDQIYPVALTLCPDDSEIIRIHSLLNALSDDLVARTEDGRNRMAEKLKGAQDGTYKFTYPKATAEPNCEG</sequence>
<organism evidence="1 2">
    <name type="scientific">Coraliomargarita sinensis</name>
    <dbReference type="NCBI Taxonomy" id="2174842"/>
    <lineage>
        <taxon>Bacteria</taxon>
        <taxon>Pseudomonadati</taxon>
        <taxon>Verrucomicrobiota</taxon>
        <taxon>Opitutia</taxon>
        <taxon>Puniceicoccales</taxon>
        <taxon>Coraliomargaritaceae</taxon>
        <taxon>Coraliomargarita</taxon>
    </lineage>
</organism>
<proteinExistence type="predicted"/>
<evidence type="ECO:0000313" key="2">
    <source>
        <dbReference type="Proteomes" id="UP000247099"/>
    </source>
</evidence>
<dbReference type="EMBL" id="QHJQ01000006">
    <property type="protein sequence ID" value="PXA03900.1"/>
    <property type="molecule type" value="Genomic_DNA"/>
</dbReference>
<dbReference type="Proteomes" id="UP000247099">
    <property type="component" value="Unassembled WGS sequence"/>
</dbReference>